<dbReference type="GeneID" id="19113354"/>
<dbReference type="Proteomes" id="UP000011761">
    <property type="component" value="Unassembled WGS sequence"/>
</dbReference>
<proteinExistence type="predicted"/>
<gene>
    <name evidence="1" type="ORF">BAUCODRAFT_37846</name>
</gene>
<dbReference type="HOGENOM" id="CLU_2941349_0_0_1"/>
<dbReference type="KEGG" id="bcom:BAUCODRAFT_37846"/>
<sequence length="60" mass="6518">MISQHRAAKTVYSFFSCMDQCAIYNRNPNGGPLCLAVTYDANLTVTVDAHAGKITMPVPI</sequence>
<dbReference type="EMBL" id="KB445561">
    <property type="protein sequence ID" value="EMC92939.1"/>
    <property type="molecule type" value="Genomic_DNA"/>
</dbReference>
<evidence type="ECO:0000313" key="2">
    <source>
        <dbReference type="Proteomes" id="UP000011761"/>
    </source>
</evidence>
<dbReference type="RefSeq" id="XP_007679837.1">
    <property type="nucleotide sequence ID" value="XM_007681647.1"/>
</dbReference>
<keyword evidence="2" id="KW-1185">Reference proteome</keyword>
<reference evidence="1 2" key="1">
    <citation type="journal article" date="2012" name="PLoS Pathog.">
        <title>Diverse lifestyles and strategies of plant pathogenesis encoded in the genomes of eighteen Dothideomycetes fungi.</title>
        <authorList>
            <person name="Ohm R.A."/>
            <person name="Feau N."/>
            <person name="Henrissat B."/>
            <person name="Schoch C.L."/>
            <person name="Horwitz B.A."/>
            <person name="Barry K.W."/>
            <person name="Condon B.J."/>
            <person name="Copeland A.C."/>
            <person name="Dhillon B."/>
            <person name="Glaser F."/>
            <person name="Hesse C.N."/>
            <person name="Kosti I."/>
            <person name="LaButti K."/>
            <person name="Lindquist E.A."/>
            <person name="Lucas S."/>
            <person name="Salamov A.A."/>
            <person name="Bradshaw R.E."/>
            <person name="Ciuffetti L."/>
            <person name="Hamelin R.C."/>
            <person name="Kema G.H.J."/>
            <person name="Lawrence C."/>
            <person name="Scott J.A."/>
            <person name="Spatafora J.W."/>
            <person name="Turgeon B.G."/>
            <person name="de Wit P.J.G.M."/>
            <person name="Zhong S."/>
            <person name="Goodwin S.B."/>
            <person name="Grigoriev I.V."/>
        </authorList>
    </citation>
    <scope>NUCLEOTIDE SEQUENCE [LARGE SCALE GENOMIC DNA]</scope>
    <source>
        <strain evidence="1 2">UAMH 10762</strain>
    </source>
</reference>
<name>M2N1U8_BAUPA</name>
<protein>
    <submittedName>
        <fullName evidence="1">Uncharacterized protein</fullName>
    </submittedName>
</protein>
<dbReference type="OrthoDB" id="5358884at2759"/>
<dbReference type="AlphaFoldDB" id="M2N1U8"/>
<accession>M2N1U8</accession>
<evidence type="ECO:0000313" key="1">
    <source>
        <dbReference type="EMBL" id="EMC92939.1"/>
    </source>
</evidence>
<organism evidence="1 2">
    <name type="scientific">Baudoinia panamericana (strain UAMH 10762)</name>
    <name type="common">Angels' share fungus</name>
    <name type="synonym">Baudoinia compniacensis (strain UAMH 10762)</name>
    <dbReference type="NCBI Taxonomy" id="717646"/>
    <lineage>
        <taxon>Eukaryota</taxon>
        <taxon>Fungi</taxon>
        <taxon>Dikarya</taxon>
        <taxon>Ascomycota</taxon>
        <taxon>Pezizomycotina</taxon>
        <taxon>Dothideomycetes</taxon>
        <taxon>Dothideomycetidae</taxon>
        <taxon>Mycosphaerellales</taxon>
        <taxon>Teratosphaeriaceae</taxon>
        <taxon>Baudoinia</taxon>
    </lineage>
</organism>